<keyword evidence="1" id="KW-0175">Coiled coil</keyword>
<reference evidence="2" key="1">
    <citation type="journal article" date="2015" name="Nature">
        <title>Complex archaea that bridge the gap between prokaryotes and eukaryotes.</title>
        <authorList>
            <person name="Spang A."/>
            <person name="Saw J.H."/>
            <person name="Jorgensen S.L."/>
            <person name="Zaremba-Niedzwiedzka K."/>
            <person name="Martijn J."/>
            <person name="Lind A.E."/>
            <person name="van Eijk R."/>
            <person name="Schleper C."/>
            <person name="Guy L."/>
            <person name="Ettema T.J."/>
        </authorList>
    </citation>
    <scope>NUCLEOTIDE SEQUENCE</scope>
</reference>
<evidence type="ECO:0000256" key="1">
    <source>
        <dbReference type="SAM" id="Coils"/>
    </source>
</evidence>
<protein>
    <recommendedName>
        <fullName evidence="3">DisA/LigA helix-hairpin-helix motif domain-containing protein</fullName>
    </recommendedName>
</protein>
<name>A0A0F9RPR0_9ZZZZ</name>
<dbReference type="InterPro" id="IPR010994">
    <property type="entry name" value="RuvA_2-like"/>
</dbReference>
<accession>A0A0F9RPR0</accession>
<proteinExistence type="predicted"/>
<gene>
    <name evidence="2" type="ORF">LCGC14_0947380</name>
</gene>
<evidence type="ECO:0008006" key="3">
    <source>
        <dbReference type="Google" id="ProtNLM"/>
    </source>
</evidence>
<feature type="coiled-coil region" evidence="1">
    <location>
        <begin position="14"/>
        <end position="41"/>
    </location>
</feature>
<evidence type="ECO:0000313" key="2">
    <source>
        <dbReference type="EMBL" id="KKN19273.1"/>
    </source>
</evidence>
<dbReference type="AlphaFoldDB" id="A0A0F9RPR0"/>
<dbReference type="EMBL" id="LAZR01003350">
    <property type="protein sequence ID" value="KKN19273.1"/>
    <property type="molecule type" value="Genomic_DNA"/>
</dbReference>
<dbReference type="Pfam" id="PF14520">
    <property type="entry name" value="HHH_5"/>
    <property type="match status" value="1"/>
</dbReference>
<comment type="caution">
    <text evidence="2">The sequence shown here is derived from an EMBL/GenBank/DDBJ whole genome shotgun (WGS) entry which is preliminary data.</text>
</comment>
<dbReference type="SUPFAM" id="SSF47781">
    <property type="entry name" value="RuvA domain 2-like"/>
    <property type="match status" value="1"/>
</dbReference>
<dbReference type="Gene3D" id="1.10.150.20">
    <property type="entry name" value="5' to 3' exonuclease, C-terminal subdomain"/>
    <property type="match status" value="1"/>
</dbReference>
<sequence length="241" mass="27232">MSDYWFANYEGKRLQFSRKQAGELVGNIDEAEKQLADYYNNADKNYQIVEGIISPDRLKIKGASVPIDGHGTSVSTRDLGAKLFCYKVEPGGYIEKGHSFTAVNDSLLYAWIHRLAEAGIVTYYTVNWVGTAKLLSAIYRNEQKPPENHSTLQRIIRPQFYIRTEKDMTDTDRAEFRFMKSLLFLSNAYQLGIGEKKARAIASRFCNILDIATASVRELTDIEGIGERMAIKILASLGRDV</sequence>
<organism evidence="2">
    <name type="scientific">marine sediment metagenome</name>
    <dbReference type="NCBI Taxonomy" id="412755"/>
    <lineage>
        <taxon>unclassified sequences</taxon>
        <taxon>metagenomes</taxon>
        <taxon>ecological metagenomes</taxon>
    </lineage>
</organism>